<dbReference type="Pfam" id="PF13376">
    <property type="entry name" value="OmdA"/>
    <property type="match status" value="1"/>
</dbReference>
<dbReference type="EMBL" id="CP117167">
    <property type="protein sequence ID" value="WCT11395.1"/>
    <property type="molecule type" value="Genomic_DNA"/>
</dbReference>
<proteinExistence type="predicted"/>
<dbReference type="SUPFAM" id="SSF141694">
    <property type="entry name" value="AF2212/PG0164-like"/>
    <property type="match status" value="1"/>
</dbReference>
<gene>
    <name evidence="1" type="ORF">PQO05_21895</name>
</gene>
<protein>
    <submittedName>
        <fullName evidence="1">YdeI/OmpD-associated family protein</fullName>
    </submittedName>
</protein>
<sequence>MIKFDTIIYQFAEQGEKTGWSYIIIPQDLALELKPGNKKSFRVKGFLDHFPIAGVALMPWGDGSFIMAINADMRKGIHKSKGATIAVQLETHDDYVVEMPEDLQECFDCEQPEALEFFNSLPRGHRDYFIKWINSAKTEPTRATRIANTINAAARRMGYSEMIRDLKAKKDI</sequence>
<dbReference type="InterPro" id="IPR015018">
    <property type="entry name" value="DUF1905"/>
</dbReference>
<dbReference type="RefSeq" id="WP_273629581.1">
    <property type="nucleotide sequence ID" value="NZ_CP117167.1"/>
</dbReference>
<dbReference type="Pfam" id="PF08922">
    <property type="entry name" value="DUF1905"/>
    <property type="match status" value="1"/>
</dbReference>
<evidence type="ECO:0000313" key="1">
    <source>
        <dbReference type="EMBL" id="WCT11395.1"/>
    </source>
</evidence>
<keyword evidence="2" id="KW-1185">Reference proteome</keyword>
<evidence type="ECO:0000313" key="2">
    <source>
        <dbReference type="Proteomes" id="UP001216139"/>
    </source>
</evidence>
<dbReference type="Proteomes" id="UP001216139">
    <property type="component" value="Chromosome"/>
</dbReference>
<accession>A0ABY7T5E4</accession>
<reference evidence="1 2" key="1">
    <citation type="submission" date="2023-02" db="EMBL/GenBank/DDBJ databases">
        <title>Genome sequence of Mucilaginibacter jinjuensis strain KACC 16571.</title>
        <authorList>
            <person name="Kim S."/>
            <person name="Heo J."/>
            <person name="Kwon S.-W."/>
        </authorList>
    </citation>
    <scope>NUCLEOTIDE SEQUENCE [LARGE SCALE GENOMIC DNA]</scope>
    <source>
        <strain evidence="1 2">KACC 16571</strain>
    </source>
</reference>
<organism evidence="1 2">
    <name type="scientific">Mucilaginibacter jinjuensis</name>
    <dbReference type="NCBI Taxonomy" id="1176721"/>
    <lineage>
        <taxon>Bacteria</taxon>
        <taxon>Pseudomonadati</taxon>
        <taxon>Bacteroidota</taxon>
        <taxon>Sphingobacteriia</taxon>
        <taxon>Sphingobacteriales</taxon>
        <taxon>Sphingobacteriaceae</taxon>
        <taxon>Mucilaginibacter</taxon>
    </lineage>
</organism>
<name>A0ABY7T5E4_9SPHI</name>
<dbReference type="Gene3D" id="2.40.30.100">
    <property type="entry name" value="AF2212/PG0164-like"/>
    <property type="match status" value="1"/>
</dbReference>
<dbReference type="InterPro" id="IPR037079">
    <property type="entry name" value="AF2212/PG0164-like_sf"/>
</dbReference>